<keyword evidence="2" id="KW-1185">Reference proteome</keyword>
<dbReference type="EMBL" id="JAHZSS010000002">
    <property type="protein sequence ID" value="MBW8189945.1"/>
    <property type="molecule type" value="Genomic_DNA"/>
</dbReference>
<protein>
    <submittedName>
        <fullName evidence="1">Uncharacterized protein</fullName>
    </submittedName>
</protein>
<sequence length="285" mass="31428">MVFSASCIADRYADSAHSESFQQLYGQVRSAPLDYTPSDLIYPHTLNTAIELAVLQHMQRLLRQSQLTADERHWIEQWQLGEVSHPTIPHLAQRLTTKAEVLTAVPNVSEWLLLPETKQLYWLSQAAFSACQEADFSALADTVLVAKVLRCQQAEALSDALARGERSATLPSLPKIPVIFDPSTAKKLLLEAAKNRDLAVVAMPILAQNFGADEDVQSLMVAGLYDEQIGAISAVSLAKYGSQQTLLELHRKLQLQQLDSPADRFAKVAIEQSGYLLEPLAAQLP</sequence>
<evidence type="ECO:0000313" key="1">
    <source>
        <dbReference type="EMBL" id="MBW8189945.1"/>
    </source>
</evidence>
<reference evidence="1" key="1">
    <citation type="submission" date="2021-07" db="EMBL/GenBank/DDBJ databases">
        <title>Neiella marina sp. nov., isolated from the intestinal content of sea cucumber Apostichopus japonicus.</title>
        <authorList>
            <person name="Bai X."/>
        </authorList>
    </citation>
    <scope>NUCLEOTIDE SEQUENCE</scope>
    <source>
        <strain evidence="1">126</strain>
    </source>
</reference>
<dbReference type="Proteomes" id="UP001166251">
    <property type="component" value="Unassembled WGS sequence"/>
</dbReference>
<gene>
    <name evidence="1" type="ORF">K0504_02775</name>
</gene>
<organism evidence="1 2">
    <name type="scientific">Neiella holothuriorum</name>
    <dbReference type="NCBI Taxonomy" id="2870530"/>
    <lineage>
        <taxon>Bacteria</taxon>
        <taxon>Pseudomonadati</taxon>
        <taxon>Pseudomonadota</taxon>
        <taxon>Gammaproteobacteria</taxon>
        <taxon>Alteromonadales</taxon>
        <taxon>Echinimonadaceae</taxon>
        <taxon>Neiella</taxon>
    </lineage>
</organism>
<dbReference type="RefSeq" id="WP_220102625.1">
    <property type="nucleotide sequence ID" value="NZ_JAHZSS010000002.1"/>
</dbReference>
<comment type="caution">
    <text evidence="1">The sequence shown here is derived from an EMBL/GenBank/DDBJ whole genome shotgun (WGS) entry which is preliminary data.</text>
</comment>
<name>A0ABS7ECG9_9GAMM</name>
<evidence type="ECO:0000313" key="2">
    <source>
        <dbReference type="Proteomes" id="UP001166251"/>
    </source>
</evidence>
<proteinExistence type="predicted"/>
<accession>A0ABS7ECG9</accession>